<gene>
    <name evidence="4" type="ORF">GCM10009777_14830</name>
</gene>
<dbReference type="Proteomes" id="UP001500326">
    <property type="component" value="Unassembled WGS sequence"/>
</dbReference>
<dbReference type="PANTHER" id="PTHR43877:SF1">
    <property type="entry name" value="ACETYLTRANSFERASE"/>
    <property type="match status" value="1"/>
</dbReference>
<dbReference type="RefSeq" id="WP_344060008.1">
    <property type="nucleotide sequence ID" value="NZ_BAAAOH010000001.1"/>
</dbReference>
<keyword evidence="2" id="KW-0012">Acyltransferase</keyword>
<dbReference type="CDD" id="cd04301">
    <property type="entry name" value="NAT_SF"/>
    <property type="match status" value="1"/>
</dbReference>
<evidence type="ECO:0000313" key="4">
    <source>
        <dbReference type="EMBL" id="GAA1982116.1"/>
    </source>
</evidence>
<dbReference type="Gene3D" id="3.40.630.30">
    <property type="match status" value="1"/>
</dbReference>
<dbReference type="PROSITE" id="PS51186">
    <property type="entry name" value="GNAT"/>
    <property type="match status" value="1"/>
</dbReference>
<reference evidence="5" key="1">
    <citation type="journal article" date="2019" name="Int. J. Syst. Evol. Microbiol.">
        <title>The Global Catalogue of Microorganisms (GCM) 10K type strain sequencing project: providing services to taxonomists for standard genome sequencing and annotation.</title>
        <authorList>
            <consortium name="The Broad Institute Genomics Platform"/>
            <consortium name="The Broad Institute Genome Sequencing Center for Infectious Disease"/>
            <person name="Wu L."/>
            <person name="Ma J."/>
        </authorList>
    </citation>
    <scope>NUCLEOTIDE SEQUENCE [LARGE SCALE GENOMIC DNA]</scope>
    <source>
        <strain evidence="5">JCM 14902</strain>
    </source>
</reference>
<dbReference type="SUPFAM" id="SSF55729">
    <property type="entry name" value="Acyl-CoA N-acyltransferases (Nat)"/>
    <property type="match status" value="1"/>
</dbReference>
<dbReference type="InterPro" id="IPR000182">
    <property type="entry name" value="GNAT_dom"/>
</dbReference>
<dbReference type="Pfam" id="PF13508">
    <property type="entry name" value="Acetyltransf_7"/>
    <property type="match status" value="1"/>
</dbReference>
<evidence type="ECO:0000256" key="1">
    <source>
        <dbReference type="ARBA" id="ARBA00022679"/>
    </source>
</evidence>
<name>A0ABP5DPW7_9MICO</name>
<keyword evidence="1" id="KW-0808">Transferase</keyword>
<protein>
    <submittedName>
        <fullName evidence="4">GNAT family N-acetyltransferase</fullName>
    </submittedName>
</protein>
<evidence type="ECO:0000256" key="2">
    <source>
        <dbReference type="ARBA" id="ARBA00023315"/>
    </source>
</evidence>
<evidence type="ECO:0000259" key="3">
    <source>
        <dbReference type="PROSITE" id="PS51186"/>
    </source>
</evidence>
<proteinExistence type="predicted"/>
<comment type="caution">
    <text evidence="4">The sequence shown here is derived from an EMBL/GenBank/DDBJ whole genome shotgun (WGS) entry which is preliminary data.</text>
</comment>
<accession>A0ABP5DPW7</accession>
<dbReference type="InterPro" id="IPR050832">
    <property type="entry name" value="Bact_Acetyltransf"/>
</dbReference>
<feature type="domain" description="N-acetyltransferase" evidence="3">
    <location>
        <begin position="4"/>
        <end position="169"/>
    </location>
</feature>
<dbReference type="PANTHER" id="PTHR43877">
    <property type="entry name" value="AMINOALKYLPHOSPHONATE N-ACETYLTRANSFERASE-RELATED-RELATED"/>
    <property type="match status" value="1"/>
</dbReference>
<dbReference type="InterPro" id="IPR016181">
    <property type="entry name" value="Acyl_CoA_acyltransferase"/>
</dbReference>
<evidence type="ECO:0000313" key="5">
    <source>
        <dbReference type="Proteomes" id="UP001500326"/>
    </source>
</evidence>
<sequence length="179" mass="19288">MPEVVVRRAVPADASGIGRVRVEAWREAYTGRMPQSILDGMDVEQATEFWRSVIAGDPPYDEGETWVAEVDGAIGGFASSGPSADEGAVAGRPHLYALYVLAEHYGSGAGQMLLDAAIGTAAATLWILEDNPRARAFYVRNGFRPDGIVKDDDQWGDPVREVRMVRPEQPELSGSGSPD</sequence>
<keyword evidence="5" id="KW-1185">Reference proteome</keyword>
<dbReference type="EMBL" id="BAAAOH010000001">
    <property type="protein sequence ID" value="GAA1982116.1"/>
    <property type="molecule type" value="Genomic_DNA"/>
</dbReference>
<organism evidence="4 5">
    <name type="scientific">Microbacterium pumilum</name>
    <dbReference type="NCBI Taxonomy" id="344165"/>
    <lineage>
        <taxon>Bacteria</taxon>
        <taxon>Bacillati</taxon>
        <taxon>Actinomycetota</taxon>
        <taxon>Actinomycetes</taxon>
        <taxon>Micrococcales</taxon>
        <taxon>Microbacteriaceae</taxon>
        <taxon>Microbacterium</taxon>
    </lineage>
</organism>